<comment type="caution">
    <text evidence="1">The sequence shown here is derived from an EMBL/GenBank/DDBJ whole genome shotgun (WGS) entry which is preliminary data.</text>
</comment>
<protein>
    <submittedName>
        <fullName evidence="1">Uncharacterized protein</fullName>
    </submittedName>
</protein>
<evidence type="ECO:0000313" key="1">
    <source>
        <dbReference type="EMBL" id="EIY32761.1"/>
    </source>
</evidence>
<keyword evidence="2" id="KW-1185">Reference proteome</keyword>
<gene>
    <name evidence="1" type="ORF">HMPREF1062_02049</name>
</gene>
<dbReference type="AlphaFoldDB" id="I9QSQ3"/>
<evidence type="ECO:0000313" key="2">
    <source>
        <dbReference type="Proteomes" id="UP000003741"/>
    </source>
</evidence>
<dbReference type="HOGENOM" id="CLU_2931439_0_0_10"/>
<accession>I9QSQ3</accession>
<dbReference type="Proteomes" id="UP000003741">
    <property type="component" value="Unassembled WGS sequence"/>
</dbReference>
<dbReference type="PATRIC" id="fig|997874.3.peg.2093"/>
<reference evidence="1 2" key="1">
    <citation type="submission" date="2012-02" db="EMBL/GenBank/DDBJ databases">
        <title>The Genome Sequence of Bacteroides cellulosilyticus CL02T12C19.</title>
        <authorList>
            <consortium name="The Broad Institute Genome Sequencing Platform"/>
            <person name="Earl A."/>
            <person name="Ward D."/>
            <person name="Feldgarden M."/>
            <person name="Gevers D."/>
            <person name="Zitomersky N.L."/>
            <person name="Coyne M.J."/>
            <person name="Comstock L.E."/>
            <person name="Young S.K."/>
            <person name="Zeng Q."/>
            <person name="Gargeya S."/>
            <person name="Fitzgerald M."/>
            <person name="Haas B."/>
            <person name="Abouelleil A."/>
            <person name="Alvarado L."/>
            <person name="Arachchi H.M."/>
            <person name="Berlin A."/>
            <person name="Chapman S.B."/>
            <person name="Gearin G."/>
            <person name="Goldberg J."/>
            <person name="Griggs A."/>
            <person name="Gujja S."/>
            <person name="Hansen M."/>
            <person name="Heiman D."/>
            <person name="Howarth C."/>
            <person name="Larimer J."/>
            <person name="Lui A."/>
            <person name="MacDonald P.J.P."/>
            <person name="McCowen C."/>
            <person name="Montmayeur A."/>
            <person name="Murphy C."/>
            <person name="Neiman D."/>
            <person name="Pearson M."/>
            <person name="Priest M."/>
            <person name="Roberts A."/>
            <person name="Saif S."/>
            <person name="Shea T."/>
            <person name="Sisk P."/>
            <person name="Stolte C."/>
            <person name="Sykes S."/>
            <person name="Wortman J."/>
            <person name="Nusbaum C."/>
            <person name="Birren B."/>
        </authorList>
    </citation>
    <scope>NUCLEOTIDE SEQUENCE [LARGE SCALE GENOMIC DNA]</scope>
    <source>
        <strain evidence="1 2">CL02T12C19</strain>
    </source>
</reference>
<organism evidence="1 2">
    <name type="scientific">Bacteroides cellulosilyticus CL02T12C19</name>
    <dbReference type="NCBI Taxonomy" id="997874"/>
    <lineage>
        <taxon>Bacteria</taxon>
        <taxon>Pseudomonadati</taxon>
        <taxon>Bacteroidota</taxon>
        <taxon>Bacteroidia</taxon>
        <taxon>Bacteroidales</taxon>
        <taxon>Bacteroidaceae</taxon>
        <taxon>Bacteroides</taxon>
    </lineage>
</organism>
<name>I9QSQ3_9BACE</name>
<dbReference type="EMBL" id="AGXG01000046">
    <property type="protein sequence ID" value="EIY32761.1"/>
    <property type="molecule type" value="Genomic_DNA"/>
</dbReference>
<sequence length="60" mass="7095">MGTRTTRNKRTNADFKGCAIFTVSYPDGKKEIRVRPLIPRRPRTHYQLKIISKERYDKSV</sequence>
<proteinExistence type="predicted"/>